<evidence type="ECO:0000313" key="1">
    <source>
        <dbReference type="EMBL" id="SDJ92106.1"/>
    </source>
</evidence>
<reference evidence="1 3" key="1">
    <citation type="submission" date="2016-10" db="EMBL/GenBank/DDBJ databases">
        <authorList>
            <person name="Varghese N."/>
            <person name="Submissions S."/>
        </authorList>
    </citation>
    <scope>NUCLEOTIDE SEQUENCE [LARGE SCALE GENOMIC DNA]</scope>
    <source>
        <strain evidence="1 3">DSM 19299</strain>
    </source>
</reference>
<organism evidence="2 4">
    <name type="scientific">Chryseobacterium jejuense</name>
    <dbReference type="NCBI Taxonomy" id="445960"/>
    <lineage>
        <taxon>Bacteria</taxon>
        <taxon>Pseudomonadati</taxon>
        <taxon>Bacteroidota</taxon>
        <taxon>Flavobacteriia</taxon>
        <taxon>Flavobacteriales</taxon>
        <taxon>Weeksellaceae</taxon>
        <taxon>Chryseobacterium group</taxon>
        <taxon>Chryseobacterium</taxon>
    </lineage>
</organism>
<accession>A0A2X2YXG8</accession>
<dbReference type="Proteomes" id="UP000251670">
    <property type="component" value="Unassembled WGS sequence"/>
</dbReference>
<dbReference type="RefSeq" id="WP_089739804.1">
    <property type="nucleotide sequence ID" value="NZ_FNEG01000011.1"/>
</dbReference>
<dbReference type="STRING" id="445960.SAMN05421542_4678"/>
<dbReference type="Proteomes" id="UP000199426">
    <property type="component" value="Unassembled WGS sequence"/>
</dbReference>
<gene>
    <name evidence="2" type="ORF">NCTC13492_02028</name>
    <name evidence="1" type="ORF">SAMN05421542_4678</name>
</gene>
<name>A0A2X2YXG8_CHRJE</name>
<sequence length="191" mass="21933">MKPDQLILLFLLLVISAFKGKAQISVYSNESIIGKLNEKTVRTACENCYYQESIALFNKKIKIKIPVSIENGKLQTERILEISEKGNNKILKFNAVSDGSSNWLYLQKKRDRIHIIRKLSYSNAVYAKEIKKKDFDYLPATEVCTRNASGVINEEISFNGLFMFVPTDCYKCPIKTDVNDCIKNGKIKYNW</sequence>
<reference evidence="2 4" key="2">
    <citation type="submission" date="2018-06" db="EMBL/GenBank/DDBJ databases">
        <authorList>
            <consortium name="Pathogen Informatics"/>
            <person name="Doyle S."/>
        </authorList>
    </citation>
    <scope>NUCLEOTIDE SEQUENCE [LARGE SCALE GENOMIC DNA]</scope>
    <source>
        <strain evidence="2 4">NCTC13492</strain>
    </source>
</reference>
<evidence type="ECO:0000313" key="2">
    <source>
        <dbReference type="EMBL" id="SQB43000.1"/>
    </source>
</evidence>
<keyword evidence="3" id="KW-1185">Reference proteome</keyword>
<dbReference type="EMBL" id="UAWB01000004">
    <property type="protein sequence ID" value="SQB43000.1"/>
    <property type="molecule type" value="Genomic_DNA"/>
</dbReference>
<dbReference type="AlphaFoldDB" id="A0A2X2YXG8"/>
<dbReference type="OrthoDB" id="1264427at2"/>
<proteinExistence type="predicted"/>
<evidence type="ECO:0000313" key="3">
    <source>
        <dbReference type="Proteomes" id="UP000199426"/>
    </source>
</evidence>
<protein>
    <submittedName>
        <fullName evidence="2">Uncharacterized protein</fullName>
    </submittedName>
</protein>
<dbReference type="EMBL" id="FNEG01000011">
    <property type="protein sequence ID" value="SDJ92106.1"/>
    <property type="molecule type" value="Genomic_DNA"/>
</dbReference>
<evidence type="ECO:0000313" key="4">
    <source>
        <dbReference type="Proteomes" id="UP000251670"/>
    </source>
</evidence>